<dbReference type="RefSeq" id="WP_211945566.1">
    <property type="nucleotide sequence ID" value="NZ_CAJPUY010000002.1"/>
</dbReference>
<sequence>MKRLLMLIAVAAGIVGTEAALAKLPPPTDAQKAKAEETKARSAWADKVAAFQLCKSQDKIAARYYGDMKAGGKETHAPVQTAACADPGPFVPPEAPAAPAASAAVQSPAKAP</sequence>
<reference evidence="3" key="1">
    <citation type="submission" date="2021-03" db="EMBL/GenBank/DDBJ databases">
        <authorList>
            <person name="Peeters C."/>
        </authorList>
    </citation>
    <scope>NUCLEOTIDE SEQUENCE</scope>
    <source>
        <strain evidence="3">LMG 31506</strain>
    </source>
</reference>
<keyword evidence="2" id="KW-0732">Signal</keyword>
<accession>A0A916INU1</accession>
<dbReference type="Proteomes" id="UP000672934">
    <property type="component" value="Unassembled WGS sequence"/>
</dbReference>
<proteinExistence type="predicted"/>
<keyword evidence="4" id="KW-1185">Reference proteome</keyword>
<evidence type="ECO:0000313" key="3">
    <source>
        <dbReference type="EMBL" id="CAG2128836.1"/>
    </source>
</evidence>
<feature type="signal peptide" evidence="2">
    <location>
        <begin position="1"/>
        <end position="22"/>
    </location>
</feature>
<protein>
    <submittedName>
        <fullName evidence="3">Uncharacterized protein</fullName>
    </submittedName>
</protein>
<comment type="caution">
    <text evidence="3">The sequence shown here is derived from an EMBL/GenBank/DDBJ whole genome shotgun (WGS) entry which is preliminary data.</text>
</comment>
<evidence type="ECO:0000313" key="4">
    <source>
        <dbReference type="Proteomes" id="UP000672934"/>
    </source>
</evidence>
<feature type="region of interest" description="Disordered" evidence="1">
    <location>
        <begin position="83"/>
        <end position="112"/>
    </location>
</feature>
<evidence type="ECO:0000256" key="1">
    <source>
        <dbReference type="SAM" id="MobiDB-lite"/>
    </source>
</evidence>
<feature type="compositionally biased region" description="Low complexity" evidence="1">
    <location>
        <begin position="97"/>
        <end position="112"/>
    </location>
</feature>
<organism evidence="3 4">
    <name type="scientific">Cupriavidus yeoncheonensis</name>
    <dbReference type="NCBI Taxonomy" id="1462994"/>
    <lineage>
        <taxon>Bacteria</taxon>
        <taxon>Pseudomonadati</taxon>
        <taxon>Pseudomonadota</taxon>
        <taxon>Betaproteobacteria</taxon>
        <taxon>Burkholderiales</taxon>
        <taxon>Burkholderiaceae</taxon>
        <taxon>Cupriavidus</taxon>
    </lineage>
</organism>
<gene>
    <name evidence="3" type="ORF">LMG31506_00539</name>
</gene>
<evidence type="ECO:0000256" key="2">
    <source>
        <dbReference type="SAM" id="SignalP"/>
    </source>
</evidence>
<dbReference type="AlphaFoldDB" id="A0A916INU1"/>
<feature type="chain" id="PRO_5036742167" evidence="2">
    <location>
        <begin position="23"/>
        <end position="112"/>
    </location>
</feature>
<name>A0A916INU1_9BURK</name>
<dbReference type="EMBL" id="CAJPUY010000002">
    <property type="protein sequence ID" value="CAG2128836.1"/>
    <property type="molecule type" value="Genomic_DNA"/>
</dbReference>